<gene>
    <name evidence="3" type="ORF">OFUS_LOCUS21224</name>
</gene>
<proteinExistence type="predicted"/>
<dbReference type="AlphaFoldDB" id="A0A8J1TXF7"/>
<comment type="caution">
    <text evidence="3">The sequence shown here is derived from an EMBL/GenBank/DDBJ whole genome shotgun (WGS) entry which is preliminary data.</text>
</comment>
<keyword evidence="2" id="KW-0472">Membrane</keyword>
<reference evidence="3" key="1">
    <citation type="submission" date="2022-03" db="EMBL/GenBank/DDBJ databases">
        <authorList>
            <person name="Martin C."/>
        </authorList>
    </citation>
    <scope>NUCLEOTIDE SEQUENCE</scope>
</reference>
<evidence type="ECO:0000313" key="3">
    <source>
        <dbReference type="EMBL" id="CAH1796860.1"/>
    </source>
</evidence>
<feature type="region of interest" description="Disordered" evidence="1">
    <location>
        <begin position="76"/>
        <end position="123"/>
    </location>
</feature>
<feature type="compositionally biased region" description="Low complexity" evidence="1">
    <location>
        <begin position="76"/>
        <end position="119"/>
    </location>
</feature>
<feature type="transmembrane region" description="Helical" evidence="2">
    <location>
        <begin position="138"/>
        <end position="161"/>
    </location>
</feature>
<evidence type="ECO:0000313" key="4">
    <source>
        <dbReference type="Proteomes" id="UP000749559"/>
    </source>
</evidence>
<sequence>MFLFSSLIVSSSLKSCNLILFMAIFGSNFLGGLVLLFLVSSCLRFKDFGPDSNFEVTEFDFLTGLEIGVSLSERSSSGVFSSEPKSMSSMSESSSSSVSTFSSSRSSSESMLESDPSVSDSGEELSETLSPFSFTSGFLLLVFTTAEVLILLGFFLFSLIVSFLLDLSLESVFVPSEADSGLVVVSPFSLRRFIRFLLVLDLPRLVTRVWRNPASSFQSACSFRNFVTLSFISLLSHSLAWARSLRLISA</sequence>
<feature type="transmembrane region" description="Helical" evidence="2">
    <location>
        <begin position="20"/>
        <end position="39"/>
    </location>
</feature>
<keyword evidence="4" id="KW-1185">Reference proteome</keyword>
<dbReference type="Proteomes" id="UP000749559">
    <property type="component" value="Unassembled WGS sequence"/>
</dbReference>
<protein>
    <submittedName>
        <fullName evidence="3">Uncharacterized protein</fullName>
    </submittedName>
</protein>
<dbReference type="EMBL" id="CAIIXF020000010">
    <property type="protein sequence ID" value="CAH1796860.1"/>
    <property type="molecule type" value="Genomic_DNA"/>
</dbReference>
<keyword evidence="2" id="KW-1133">Transmembrane helix</keyword>
<name>A0A8J1TXF7_OWEFU</name>
<accession>A0A8J1TXF7</accession>
<keyword evidence="2" id="KW-0812">Transmembrane</keyword>
<organism evidence="3 4">
    <name type="scientific">Owenia fusiformis</name>
    <name type="common">Polychaete worm</name>
    <dbReference type="NCBI Taxonomy" id="6347"/>
    <lineage>
        <taxon>Eukaryota</taxon>
        <taxon>Metazoa</taxon>
        <taxon>Spiralia</taxon>
        <taxon>Lophotrochozoa</taxon>
        <taxon>Annelida</taxon>
        <taxon>Polychaeta</taxon>
        <taxon>Sedentaria</taxon>
        <taxon>Canalipalpata</taxon>
        <taxon>Sabellida</taxon>
        <taxon>Oweniida</taxon>
        <taxon>Oweniidae</taxon>
        <taxon>Owenia</taxon>
    </lineage>
</organism>
<evidence type="ECO:0000256" key="1">
    <source>
        <dbReference type="SAM" id="MobiDB-lite"/>
    </source>
</evidence>
<evidence type="ECO:0000256" key="2">
    <source>
        <dbReference type="SAM" id="Phobius"/>
    </source>
</evidence>